<dbReference type="OrthoDB" id="2462756at2759"/>
<organism evidence="2 3">
    <name type="scientific">Dentiscutata erythropus</name>
    <dbReference type="NCBI Taxonomy" id="1348616"/>
    <lineage>
        <taxon>Eukaryota</taxon>
        <taxon>Fungi</taxon>
        <taxon>Fungi incertae sedis</taxon>
        <taxon>Mucoromycota</taxon>
        <taxon>Glomeromycotina</taxon>
        <taxon>Glomeromycetes</taxon>
        <taxon>Diversisporales</taxon>
        <taxon>Gigasporaceae</taxon>
        <taxon>Dentiscutata</taxon>
    </lineage>
</organism>
<reference evidence="2" key="1">
    <citation type="submission" date="2021-06" db="EMBL/GenBank/DDBJ databases">
        <authorList>
            <person name="Kallberg Y."/>
            <person name="Tangrot J."/>
            <person name="Rosling A."/>
        </authorList>
    </citation>
    <scope>NUCLEOTIDE SEQUENCE</scope>
    <source>
        <strain evidence="2">MA453B</strain>
    </source>
</reference>
<feature type="region of interest" description="Disordered" evidence="1">
    <location>
        <begin position="1"/>
        <end position="41"/>
    </location>
</feature>
<evidence type="ECO:0000313" key="3">
    <source>
        <dbReference type="Proteomes" id="UP000789405"/>
    </source>
</evidence>
<proteinExistence type="predicted"/>
<dbReference type="Proteomes" id="UP000789405">
    <property type="component" value="Unassembled WGS sequence"/>
</dbReference>
<dbReference type="EMBL" id="CAJVPY010006957">
    <property type="protein sequence ID" value="CAG8672566.1"/>
    <property type="molecule type" value="Genomic_DNA"/>
</dbReference>
<gene>
    <name evidence="2" type="ORF">DERYTH_LOCUS11329</name>
</gene>
<protein>
    <submittedName>
        <fullName evidence="2">10669_t:CDS:1</fullName>
    </submittedName>
</protein>
<feature type="non-terminal residue" evidence="2">
    <location>
        <position position="1"/>
    </location>
</feature>
<comment type="caution">
    <text evidence="2">The sequence shown here is derived from an EMBL/GenBank/DDBJ whole genome shotgun (WGS) entry which is preliminary data.</text>
</comment>
<keyword evidence="3" id="KW-1185">Reference proteome</keyword>
<accession>A0A9N9EC52</accession>
<dbReference type="AlphaFoldDB" id="A0A9N9EC52"/>
<evidence type="ECO:0000313" key="2">
    <source>
        <dbReference type="EMBL" id="CAG8672566.1"/>
    </source>
</evidence>
<sequence>EQTDGKQTDDKQTDESEQGEQKKQNDEGEQNNEREGNNEGKQRLGSRFQIIFMAYIDKQLSSYYSYFLKGSIETNSLSTIENPININSQRSSKVELMTRLTENFEESLENDWQIISQALHNPSTENCSILVNVQNNGINFNLMYDYIAMKFDQKLFELRDSDDIKIIKREFSSWIRRNSVMDFLDTELNIYKLRHFLQLYNGYAALFEFVRKNTPDEFESLSLDQKIEQGIPLRLETTKAESRIWTALCRIKFILENGIKSIRELAQADAICRFIENIFKENFSSFLYDISEGKFKEFSVSEEFDKISSIDYKFFKVHNFSSFLIRYILWIINVKPFLS</sequence>
<evidence type="ECO:0000256" key="1">
    <source>
        <dbReference type="SAM" id="MobiDB-lite"/>
    </source>
</evidence>
<name>A0A9N9EC52_9GLOM</name>